<reference evidence="1 2" key="1">
    <citation type="journal article" date="2013" name="Genome Biol.">
        <title>The genome sequence of the most widely cultivated cacao type and its use to identify candidate genes regulating pod color.</title>
        <authorList>
            <person name="Motamayor J.C."/>
            <person name="Mockaitis K."/>
            <person name="Schmutz J."/>
            <person name="Haiminen N."/>
            <person name="Iii D.L."/>
            <person name="Cornejo O."/>
            <person name="Findley S.D."/>
            <person name="Zheng P."/>
            <person name="Utro F."/>
            <person name="Royaert S."/>
            <person name="Saski C."/>
            <person name="Jenkins J."/>
            <person name="Podicheti R."/>
            <person name="Zhao M."/>
            <person name="Scheffler B.E."/>
            <person name="Stack J.C."/>
            <person name="Feltus F.A."/>
            <person name="Mustiga G.M."/>
            <person name="Amores F."/>
            <person name="Phillips W."/>
            <person name="Marelli J.P."/>
            <person name="May G.D."/>
            <person name="Shapiro H."/>
            <person name="Ma J."/>
            <person name="Bustamante C.D."/>
            <person name="Schnell R.J."/>
            <person name="Main D."/>
            <person name="Gilbert D."/>
            <person name="Parida L."/>
            <person name="Kuhn D.N."/>
        </authorList>
    </citation>
    <scope>NUCLEOTIDE SEQUENCE [LARGE SCALE GENOMIC DNA]</scope>
    <source>
        <strain evidence="2">cv. Matina 1-6</strain>
    </source>
</reference>
<dbReference type="AlphaFoldDB" id="A0A061ETG7"/>
<evidence type="ECO:0000313" key="2">
    <source>
        <dbReference type="Proteomes" id="UP000026915"/>
    </source>
</evidence>
<accession>A0A061ETG7</accession>
<protein>
    <submittedName>
        <fullName evidence="1">Uncharacterized protein</fullName>
    </submittedName>
</protein>
<keyword evidence="2" id="KW-1185">Reference proteome</keyword>
<name>A0A061ETG7_THECC</name>
<dbReference type="Proteomes" id="UP000026915">
    <property type="component" value="Chromosome 5"/>
</dbReference>
<dbReference type="HOGENOM" id="CLU_2836394_0_0_1"/>
<dbReference type="EMBL" id="CM001883">
    <property type="protein sequence ID" value="EOY08116.1"/>
    <property type="molecule type" value="Genomic_DNA"/>
</dbReference>
<gene>
    <name evidence="1" type="ORF">TCM_022438</name>
</gene>
<proteinExistence type="predicted"/>
<dbReference type="InParanoid" id="A0A061ETG7"/>
<evidence type="ECO:0000313" key="1">
    <source>
        <dbReference type="EMBL" id="EOY08116.1"/>
    </source>
</evidence>
<organism evidence="1 2">
    <name type="scientific">Theobroma cacao</name>
    <name type="common">Cacao</name>
    <name type="synonym">Cocoa</name>
    <dbReference type="NCBI Taxonomy" id="3641"/>
    <lineage>
        <taxon>Eukaryota</taxon>
        <taxon>Viridiplantae</taxon>
        <taxon>Streptophyta</taxon>
        <taxon>Embryophyta</taxon>
        <taxon>Tracheophyta</taxon>
        <taxon>Spermatophyta</taxon>
        <taxon>Magnoliopsida</taxon>
        <taxon>eudicotyledons</taxon>
        <taxon>Gunneridae</taxon>
        <taxon>Pentapetalae</taxon>
        <taxon>rosids</taxon>
        <taxon>malvids</taxon>
        <taxon>Malvales</taxon>
        <taxon>Malvaceae</taxon>
        <taxon>Byttnerioideae</taxon>
        <taxon>Theobroma</taxon>
    </lineage>
</organism>
<dbReference type="Gramene" id="EOY08116">
    <property type="protein sequence ID" value="EOY08116"/>
    <property type="gene ID" value="TCM_022438"/>
</dbReference>
<sequence>MRNSRFLIKEITEEVEHRIKDNTHLFYELISEILRIKFYFKEGSVVPKLVLGDTLRWASNRVCQGC</sequence>